<organism evidence="3 4">
    <name type="scientific">Brucella ciceri</name>
    <dbReference type="NCBI Taxonomy" id="391287"/>
    <lineage>
        <taxon>Bacteria</taxon>
        <taxon>Pseudomonadati</taxon>
        <taxon>Pseudomonadota</taxon>
        <taxon>Alphaproteobacteria</taxon>
        <taxon>Hyphomicrobiales</taxon>
        <taxon>Brucellaceae</taxon>
        <taxon>Brucella/Ochrobactrum group</taxon>
        <taxon>Brucella</taxon>
    </lineage>
</organism>
<gene>
    <name evidence="3" type="ORF">HED52_10935</name>
</gene>
<dbReference type="EMBL" id="JAAVLR010000001">
    <property type="protein sequence ID" value="NKC28387.1"/>
    <property type="molecule type" value="Genomic_DNA"/>
</dbReference>
<feature type="chain" id="PRO_5046050117" description="Cytoplasmic protein" evidence="2">
    <location>
        <begin position="31"/>
        <end position="257"/>
    </location>
</feature>
<name>A0ABX1DYQ3_9HYPH</name>
<evidence type="ECO:0000313" key="4">
    <source>
        <dbReference type="Proteomes" id="UP000568486"/>
    </source>
</evidence>
<evidence type="ECO:0000313" key="3">
    <source>
        <dbReference type="EMBL" id="NKC28387.1"/>
    </source>
</evidence>
<dbReference type="Proteomes" id="UP000568486">
    <property type="component" value="Unassembled WGS sequence"/>
</dbReference>
<reference evidence="3 4" key="1">
    <citation type="submission" date="2020-03" db="EMBL/GenBank/DDBJ databases">
        <title>Whole genome sequencing of clinical and environmental type strains of Ochrobactrum.</title>
        <authorList>
            <person name="Dharne M."/>
        </authorList>
    </citation>
    <scope>NUCLEOTIDE SEQUENCE [LARGE SCALE GENOMIC DNA]</scope>
    <source>
        <strain evidence="3 4">DSM 22292</strain>
    </source>
</reference>
<keyword evidence="4" id="KW-1185">Reference proteome</keyword>
<sequence length="257" mass="28122">MSFSIRNSASPRNLLAGIFLACGIALPAAAANAFDVALADQSDFLQRPGARVAADEDDNPSPFPARRASRAVPRISPDNAPAPAASAKPMPEIHRDFDKLPEPVRLMRKRMLQAARSGDIEQLRPLLGIEDKATQLSLEDHEEDVIDFLKSLSGDEAGREVLAIIVDLLDTGYVHLNAGKDDEVYVWPYFYAMPLDRLTPPQIVELFEIVTAGDFEDMKKAGGYIFYSIGIGPDGSWRFSPLANNQTARRTRLGGSL</sequence>
<feature type="compositionally biased region" description="Low complexity" evidence="1">
    <location>
        <begin position="77"/>
        <end position="89"/>
    </location>
</feature>
<evidence type="ECO:0008006" key="5">
    <source>
        <dbReference type="Google" id="ProtNLM"/>
    </source>
</evidence>
<accession>A0ABX1DYQ3</accession>
<proteinExistence type="predicted"/>
<evidence type="ECO:0000256" key="1">
    <source>
        <dbReference type="SAM" id="MobiDB-lite"/>
    </source>
</evidence>
<keyword evidence="2" id="KW-0732">Signal</keyword>
<evidence type="ECO:0000256" key="2">
    <source>
        <dbReference type="SAM" id="SignalP"/>
    </source>
</evidence>
<protein>
    <recommendedName>
        <fullName evidence="5">Cytoplasmic protein</fullName>
    </recommendedName>
</protein>
<feature type="signal peptide" evidence="2">
    <location>
        <begin position="1"/>
        <end position="30"/>
    </location>
</feature>
<comment type="caution">
    <text evidence="3">The sequence shown here is derived from an EMBL/GenBank/DDBJ whole genome shotgun (WGS) entry which is preliminary data.</text>
</comment>
<feature type="region of interest" description="Disordered" evidence="1">
    <location>
        <begin position="49"/>
        <end position="89"/>
    </location>
</feature>